<comment type="catalytic activity">
    <reaction evidence="12 15">
        <text>Couples ATP hydrolysis with the unwinding of duplex DNA by translocating in the 3'-5' direction.</text>
        <dbReference type="EC" id="5.6.2.4"/>
    </reaction>
</comment>
<evidence type="ECO:0000256" key="15">
    <source>
        <dbReference type="RuleBase" id="RU363016"/>
    </source>
</evidence>
<dbReference type="Pfam" id="PF00270">
    <property type="entry name" value="DEAD"/>
    <property type="match status" value="1"/>
</dbReference>
<dbReference type="Pfam" id="PF17191">
    <property type="entry name" value="RecG_wedge"/>
    <property type="match status" value="1"/>
</dbReference>
<dbReference type="SMART" id="SM00490">
    <property type="entry name" value="HELICc"/>
    <property type="match status" value="1"/>
</dbReference>
<dbReference type="CDD" id="cd17992">
    <property type="entry name" value="DEXHc_RecG"/>
    <property type="match status" value="1"/>
</dbReference>
<keyword evidence="8" id="KW-0238">DNA-binding</keyword>
<dbReference type="InterPro" id="IPR011545">
    <property type="entry name" value="DEAD/DEAH_box_helicase_dom"/>
</dbReference>
<dbReference type="PROSITE" id="PS51192">
    <property type="entry name" value="HELICASE_ATP_BIND_1"/>
    <property type="match status" value="1"/>
</dbReference>
<dbReference type="SMART" id="SM00487">
    <property type="entry name" value="DEXDc"/>
    <property type="match status" value="1"/>
</dbReference>
<evidence type="ECO:0000259" key="17">
    <source>
        <dbReference type="PROSITE" id="PS51194"/>
    </source>
</evidence>
<comment type="catalytic activity">
    <reaction evidence="14 15">
        <text>ATP + H2O = ADP + phosphate + H(+)</text>
        <dbReference type="Rhea" id="RHEA:13065"/>
        <dbReference type="ChEBI" id="CHEBI:15377"/>
        <dbReference type="ChEBI" id="CHEBI:15378"/>
        <dbReference type="ChEBI" id="CHEBI:30616"/>
        <dbReference type="ChEBI" id="CHEBI:43474"/>
        <dbReference type="ChEBI" id="CHEBI:456216"/>
        <dbReference type="EC" id="5.6.2.4"/>
    </reaction>
</comment>
<dbReference type="GO" id="GO:0043138">
    <property type="term" value="F:3'-5' DNA helicase activity"/>
    <property type="evidence" value="ECO:0007669"/>
    <property type="project" value="UniProtKB-EC"/>
</dbReference>
<dbReference type="GO" id="GO:0003677">
    <property type="term" value="F:DNA binding"/>
    <property type="evidence" value="ECO:0007669"/>
    <property type="project" value="UniProtKB-KW"/>
</dbReference>
<dbReference type="InterPro" id="IPR012340">
    <property type="entry name" value="NA-bd_OB-fold"/>
</dbReference>
<dbReference type="NCBIfam" id="NF008165">
    <property type="entry name" value="PRK10917.1-3"/>
    <property type="match status" value="1"/>
</dbReference>
<dbReference type="RefSeq" id="WP_133627735.1">
    <property type="nucleotide sequence ID" value="NZ_SOAZ01000006.1"/>
</dbReference>
<dbReference type="InterPro" id="IPR004609">
    <property type="entry name" value="ATP-dep_DNA_helicase_RecG"/>
</dbReference>
<dbReference type="GO" id="GO:0006281">
    <property type="term" value="P:DNA repair"/>
    <property type="evidence" value="ECO:0007669"/>
    <property type="project" value="UniProtKB-UniRule"/>
</dbReference>
<keyword evidence="5 15" id="KW-0378">Hydrolase</keyword>
<dbReference type="InterPro" id="IPR001650">
    <property type="entry name" value="Helicase_C-like"/>
</dbReference>
<dbReference type="SUPFAM" id="SSF50249">
    <property type="entry name" value="Nucleic acid-binding proteins"/>
    <property type="match status" value="1"/>
</dbReference>
<evidence type="ECO:0000313" key="18">
    <source>
        <dbReference type="EMBL" id="TDT61626.1"/>
    </source>
</evidence>
<dbReference type="InterPro" id="IPR047112">
    <property type="entry name" value="RecG/Mfd"/>
</dbReference>
<evidence type="ECO:0000256" key="7">
    <source>
        <dbReference type="ARBA" id="ARBA00022840"/>
    </source>
</evidence>
<dbReference type="GO" id="GO:0005524">
    <property type="term" value="F:ATP binding"/>
    <property type="evidence" value="ECO:0007669"/>
    <property type="project" value="UniProtKB-KW"/>
</dbReference>
<protein>
    <recommendedName>
        <fullName evidence="2 15">ATP-dependent DNA helicase RecG</fullName>
        <ecNumber evidence="13 15">5.6.2.4</ecNumber>
    </recommendedName>
</protein>
<evidence type="ECO:0000256" key="9">
    <source>
        <dbReference type="ARBA" id="ARBA00023172"/>
    </source>
</evidence>
<dbReference type="GO" id="GO:0016887">
    <property type="term" value="F:ATP hydrolysis activity"/>
    <property type="evidence" value="ECO:0007669"/>
    <property type="project" value="RHEA"/>
</dbReference>
<dbReference type="AlphaFoldDB" id="A0A4R7KR57"/>
<accession>A0A4R7KR57</accession>
<evidence type="ECO:0000256" key="12">
    <source>
        <dbReference type="ARBA" id="ARBA00034617"/>
    </source>
</evidence>
<dbReference type="PANTHER" id="PTHR47964:SF1">
    <property type="entry name" value="ATP-DEPENDENT DNA HELICASE HOMOLOG RECG, CHLOROPLASTIC"/>
    <property type="match status" value="1"/>
</dbReference>
<proteinExistence type="inferred from homology"/>
<comment type="caution">
    <text evidence="18">The sequence shown here is derived from an EMBL/GenBank/DDBJ whole genome shotgun (WGS) entry which is preliminary data.</text>
</comment>
<evidence type="ECO:0000259" key="16">
    <source>
        <dbReference type="PROSITE" id="PS51192"/>
    </source>
</evidence>
<dbReference type="GO" id="GO:0006310">
    <property type="term" value="P:DNA recombination"/>
    <property type="evidence" value="ECO:0007669"/>
    <property type="project" value="UniProtKB-UniRule"/>
</dbReference>
<evidence type="ECO:0000256" key="4">
    <source>
        <dbReference type="ARBA" id="ARBA00022763"/>
    </source>
</evidence>
<dbReference type="PROSITE" id="PS51194">
    <property type="entry name" value="HELICASE_CTER"/>
    <property type="match status" value="1"/>
</dbReference>
<feature type="domain" description="Helicase ATP-binding" evidence="16">
    <location>
        <begin position="267"/>
        <end position="428"/>
    </location>
</feature>
<evidence type="ECO:0000256" key="11">
    <source>
        <dbReference type="ARBA" id="ARBA00023235"/>
    </source>
</evidence>
<organism evidence="18 19">
    <name type="scientific">Fonticella tunisiensis</name>
    <dbReference type="NCBI Taxonomy" id="1096341"/>
    <lineage>
        <taxon>Bacteria</taxon>
        <taxon>Bacillati</taxon>
        <taxon>Bacillota</taxon>
        <taxon>Clostridia</taxon>
        <taxon>Eubacteriales</taxon>
        <taxon>Clostridiaceae</taxon>
        <taxon>Fonticella</taxon>
    </lineage>
</organism>
<keyword evidence="19" id="KW-1185">Reference proteome</keyword>
<feature type="domain" description="Helicase C-terminal" evidence="17">
    <location>
        <begin position="447"/>
        <end position="607"/>
    </location>
</feature>
<dbReference type="Pfam" id="PF19833">
    <property type="entry name" value="RecG_dom3_C"/>
    <property type="match status" value="1"/>
</dbReference>
<keyword evidence="3 15" id="KW-0547">Nucleotide-binding</keyword>
<dbReference type="Proteomes" id="UP000295325">
    <property type="component" value="Unassembled WGS sequence"/>
</dbReference>
<evidence type="ECO:0000256" key="10">
    <source>
        <dbReference type="ARBA" id="ARBA00023204"/>
    </source>
</evidence>
<evidence type="ECO:0000256" key="14">
    <source>
        <dbReference type="ARBA" id="ARBA00048988"/>
    </source>
</evidence>
<sequence>MEIQYIKGVGPKLSKYLNLLGIYTVKDAIYYFPRDYEDRNNIKPVYDMVDGEMVSIIAEVSLIYPSKKTSTGKYLNRIIFKNSSGYIVGVWFNQPYIKNTFKVGERVLLYGKVSKRMGEVQLIEPQYEKNPGEAVGGINPIYPINKYVSQKVIRKIIYQSLLNVEKEVSEFLPENLRKIYNIPDIVTALKNVHFPADKFVLKLSIDRIKFEELLVLQLGLIMAKNQLSVKENAYPIPVCKEMKEFKDALPFNLTGAQSKCIREILTDMKKTKPMNRLVQGDVGSGKTIVAIIAMFNCAMNGFQSAMMAPTEILAEQHYHSITGLLNRWGITAALLTGSMTKREKDEVLKRIASGEIDIVVGTHALIQENVEFKKLALVITDEQHRFGVRQRAELISKGHNPHVLVMTATPIPRTLALFMYGDMDISIINELPPGRQKVDTYFIRPAMKNRAYDFVKTEIEKGRQAYVVCSLVEESEKLEAESAVETAEFLSKNYFKDYNVGLLHGKMNPKEKDEVMNKFKNGEIHVLVSTTVVEVGVNVPNATVMVIENADRFGLAQLHQLRGRVGRGQYKSYCILIAEAKTNEAVQRMDIMTKTNDGFVIAEKDMELRGTGEFFGTKQHGLPELKMADLVRDIEIVKKTRDIARELVETGKIFESEYELLRREVNNKFGDSFDYTMFN</sequence>
<dbReference type="InterPro" id="IPR033454">
    <property type="entry name" value="RecG_wedge"/>
</dbReference>
<name>A0A4R7KR57_9CLOT</name>
<dbReference type="EC" id="5.6.2.4" evidence="13 15"/>
<reference evidence="18 19" key="1">
    <citation type="submission" date="2019-03" db="EMBL/GenBank/DDBJ databases">
        <title>Genomic Encyclopedia of Type Strains, Phase IV (KMG-IV): sequencing the most valuable type-strain genomes for metagenomic binning, comparative biology and taxonomic classification.</title>
        <authorList>
            <person name="Goeker M."/>
        </authorList>
    </citation>
    <scope>NUCLEOTIDE SEQUENCE [LARGE SCALE GENOMIC DNA]</scope>
    <source>
        <strain evidence="18 19">DSM 24455</strain>
    </source>
</reference>
<keyword evidence="7 15" id="KW-0067">ATP-binding</keyword>
<gene>
    <name evidence="18" type="ORF">EDD71_106110</name>
</gene>
<keyword evidence="10 15" id="KW-0234">DNA repair</keyword>
<dbReference type="SUPFAM" id="SSF52540">
    <property type="entry name" value="P-loop containing nucleoside triphosphate hydrolases"/>
    <property type="match status" value="2"/>
</dbReference>
<dbReference type="CDD" id="cd18811">
    <property type="entry name" value="SF2_C_RecG"/>
    <property type="match status" value="1"/>
</dbReference>
<dbReference type="InterPro" id="IPR027417">
    <property type="entry name" value="P-loop_NTPase"/>
</dbReference>
<dbReference type="InterPro" id="IPR014001">
    <property type="entry name" value="Helicase_ATP-bd"/>
</dbReference>
<evidence type="ECO:0000256" key="13">
    <source>
        <dbReference type="ARBA" id="ARBA00034808"/>
    </source>
</evidence>
<dbReference type="NCBIfam" id="NF008168">
    <property type="entry name" value="PRK10917.2-2"/>
    <property type="match status" value="1"/>
</dbReference>
<evidence type="ECO:0000256" key="3">
    <source>
        <dbReference type="ARBA" id="ARBA00022741"/>
    </source>
</evidence>
<keyword evidence="4 15" id="KW-0227">DNA damage</keyword>
<evidence type="ECO:0000256" key="8">
    <source>
        <dbReference type="ARBA" id="ARBA00023125"/>
    </source>
</evidence>
<dbReference type="Gene3D" id="2.40.50.140">
    <property type="entry name" value="Nucleic acid-binding proteins"/>
    <property type="match status" value="1"/>
</dbReference>
<comment type="similarity">
    <text evidence="1 15">Belongs to the helicase family. RecG subfamily.</text>
</comment>
<dbReference type="CDD" id="cd04488">
    <property type="entry name" value="RecG_wedge_OBF"/>
    <property type="match status" value="1"/>
</dbReference>
<evidence type="ECO:0000313" key="19">
    <source>
        <dbReference type="Proteomes" id="UP000295325"/>
    </source>
</evidence>
<keyword evidence="6 15" id="KW-0347">Helicase</keyword>
<evidence type="ECO:0000256" key="5">
    <source>
        <dbReference type="ARBA" id="ARBA00022801"/>
    </source>
</evidence>
<evidence type="ECO:0000256" key="2">
    <source>
        <dbReference type="ARBA" id="ARBA00017846"/>
    </source>
</evidence>
<dbReference type="InterPro" id="IPR045562">
    <property type="entry name" value="RecG_dom3_C"/>
</dbReference>
<dbReference type="PANTHER" id="PTHR47964">
    <property type="entry name" value="ATP-DEPENDENT DNA HELICASE HOMOLOG RECG, CHLOROPLASTIC"/>
    <property type="match status" value="1"/>
</dbReference>
<keyword evidence="11" id="KW-0413">Isomerase</keyword>
<keyword evidence="9 15" id="KW-0233">DNA recombination</keyword>
<comment type="function">
    <text evidence="15">Plays a critical role in recombination and DNA repair. Helps process Holliday junction intermediates to mature products by catalyzing branch migration. Has replication fork regression activity, unwinds stalled or blocked replication forks to make a HJ that can be resolved. Has a DNA unwinding activity characteristic of a DNA helicase with 3'-5' polarity.</text>
</comment>
<dbReference type="NCBIfam" id="TIGR00643">
    <property type="entry name" value="recG"/>
    <property type="match status" value="1"/>
</dbReference>
<evidence type="ECO:0000256" key="1">
    <source>
        <dbReference type="ARBA" id="ARBA00007504"/>
    </source>
</evidence>
<dbReference type="OrthoDB" id="9804325at2"/>
<dbReference type="EMBL" id="SOAZ01000006">
    <property type="protein sequence ID" value="TDT61626.1"/>
    <property type="molecule type" value="Genomic_DNA"/>
</dbReference>
<dbReference type="Gene3D" id="3.40.50.300">
    <property type="entry name" value="P-loop containing nucleotide triphosphate hydrolases"/>
    <property type="match status" value="2"/>
</dbReference>
<dbReference type="Pfam" id="PF00271">
    <property type="entry name" value="Helicase_C"/>
    <property type="match status" value="1"/>
</dbReference>
<evidence type="ECO:0000256" key="6">
    <source>
        <dbReference type="ARBA" id="ARBA00022806"/>
    </source>
</evidence>